<dbReference type="Pfam" id="PF00836">
    <property type="entry name" value="Stathmin"/>
    <property type="match status" value="1"/>
</dbReference>
<dbReference type="InterPro" id="IPR000956">
    <property type="entry name" value="Stathmin_fam"/>
</dbReference>
<dbReference type="PANTHER" id="PTHR31434:SF2">
    <property type="entry name" value="S PHASE CYCLIN A-ASSOCIATED PROTEIN IN THE ENDOPLASMIC RETICULUM"/>
    <property type="match status" value="1"/>
</dbReference>
<evidence type="ECO:0000256" key="2">
    <source>
        <dbReference type="SAM" id="MobiDB-lite"/>
    </source>
</evidence>
<proteinExistence type="predicted"/>
<evidence type="ECO:0000259" key="3">
    <source>
        <dbReference type="Pfam" id="PF16501"/>
    </source>
</evidence>
<dbReference type="GO" id="GO:0031110">
    <property type="term" value="P:regulation of microtubule polymerization or depolymerization"/>
    <property type="evidence" value="ECO:0007669"/>
    <property type="project" value="InterPro"/>
</dbReference>
<feature type="compositionally biased region" description="Polar residues" evidence="2">
    <location>
        <begin position="134"/>
        <end position="147"/>
    </location>
</feature>
<accession>A0A915D4G7</accession>
<feature type="region of interest" description="Disordered" evidence="2">
    <location>
        <begin position="301"/>
        <end position="336"/>
    </location>
</feature>
<dbReference type="Pfam" id="PF16501">
    <property type="entry name" value="SCAPER_N"/>
    <property type="match status" value="1"/>
</dbReference>
<name>A0A915D4G7_9BILA</name>
<organism evidence="4 5">
    <name type="scientific">Ditylenchus dipsaci</name>
    <dbReference type="NCBI Taxonomy" id="166011"/>
    <lineage>
        <taxon>Eukaryota</taxon>
        <taxon>Metazoa</taxon>
        <taxon>Ecdysozoa</taxon>
        <taxon>Nematoda</taxon>
        <taxon>Chromadorea</taxon>
        <taxon>Rhabditida</taxon>
        <taxon>Tylenchina</taxon>
        <taxon>Tylenchomorpha</taxon>
        <taxon>Sphaerularioidea</taxon>
        <taxon>Anguinidae</taxon>
        <taxon>Anguininae</taxon>
        <taxon>Ditylenchus</taxon>
    </lineage>
</organism>
<evidence type="ECO:0000313" key="4">
    <source>
        <dbReference type="Proteomes" id="UP000887574"/>
    </source>
</evidence>
<keyword evidence="4" id="KW-1185">Reference proteome</keyword>
<feature type="coiled-coil region" evidence="1">
    <location>
        <begin position="374"/>
        <end position="401"/>
    </location>
</feature>
<evidence type="ECO:0000256" key="1">
    <source>
        <dbReference type="SAM" id="Coils"/>
    </source>
</evidence>
<dbReference type="PANTHER" id="PTHR31434">
    <property type="entry name" value="S PHASE CYCLIN A-ASSOCIATED PROTEIN IN THE ENDOPLASMIC RETICULUM"/>
    <property type="match status" value="1"/>
</dbReference>
<sequence length="1355" mass="153158">MAKVPVLELEARAKAQEILEQNQKTILFMLEAKEWSECIDCLKKSVDSMYDICQLRQNVFGCEEALIYLQKAVNDFTKLIESIRVEREWDTLDKTAAWEIKGSSQHMTLVNKKREETAWQLVTNGRSKRKKSSNASSQEDVTSQKGAPSSTTPTKPTTPLANVHSNVYNRLAYGKRACNTAPVLMSEPSNLDTILPTSKSSHRNCSSPCSNGRFMAPRSAMDLPQTRASMAKMAYSRQLLWQQRKKQLAEKLMARQRHEHAMANSRRRRSLPSLVKISATSVPLGKKVVVQALKEVPLPNPSTSIPNLESINESAEEEELEDGASSTKTMAGKGGLCSTREATSRLVYMTRSEPPPASGNGALDLSEDEEWRAMTEEEESLAQEEESLKKEIEEEESLSIDDEIQRRASSMDRSFDMFENDEEERPGTYLDPNISQAFHVVPPSGWRPTWKETVSKWAVATDSEHSEDNLSSPKKASLKTEAKNDISVEAEEQEVHPSASRLPVLAMTSLQPSQQYRRPGELALFRAKLLSPSRKKISDDKQLEERQQKAEEVRLQLQEDKSNRLRELHQKVEEVKRKREEITERKRLHLEQMEQRMKKAEENRQRNLGEIIRKMKEDQQKVLEITFINTLDAENVKHGMTESHVRVSNKVQKRMDTMAKERALKVEQKAAKETAAEERRKKAEQQRMERLRETTTRKKERLTLAEAQRHEQAELLKQRARQREHKLEQRKATDLHETKSLLTRIQQKHEDSSRRHEESLEQVKLKAVEMCSPRPLQSWVTLADFSQIPSDVDYTIVVRRCTLCELKLTNDLQLISHICSDKHLNKACAQNQRDIYDALVDYEFLKDQLEDCIKEVDLEDDDIQPFERSNLAEMTQDENVEPCSSEATFDNISCSNGTTPMAMASPKCMLALKKKKTKLKQKLNKYADDTFKPSEVGLVSTETKKPLKIDKKLRDLMILLKEAQPTDAQKTLIERSIAETHKNFSQISKTEAAKLALDYQRSGLIEALVGFLAATNSHQSPGSARIFFKSIHLMTNMLQSNSILAETLFSTSLLIQLCDLFMQKVKISQSDQATCLLNIIQLILSSLINKVSSNQISERVYLLAQYLSLCGLDQHLKQLLSEATCPSDSEVDKKSDDKTPKGSIEIGKDLNINKLDVVLQLINKLICLATTSSHREDTIVQLSLNSMHPLVHTIYTHFLGLQALVQGGSTPRAGADMTTSMISSSTFGAATVTEAMNTSMMTTSTNSSTKLVLKAAGLKGAVMSGHMAEKLMNWMLELWNSIASCASSNAIIQTLFSSEPNGSFPFRLSYIFQCVLNYCIKEWSSSNAKQKLLNKSLQAVGYFASKAGKQSCCVY</sequence>
<dbReference type="WBParaSite" id="jg15474">
    <property type="protein sequence ID" value="jg15474"/>
    <property type="gene ID" value="jg15474"/>
</dbReference>
<feature type="region of interest" description="Disordered" evidence="2">
    <location>
        <begin position="460"/>
        <end position="482"/>
    </location>
</feature>
<feature type="region of interest" description="Disordered" evidence="2">
    <location>
        <begin position="668"/>
        <end position="698"/>
    </location>
</feature>
<feature type="domain" description="S phase cyclin A-associated protein in the endoplasmic reticulum N-terminal" evidence="3">
    <location>
        <begin position="30"/>
        <end position="106"/>
    </location>
</feature>
<evidence type="ECO:0000313" key="5">
    <source>
        <dbReference type="WBParaSite" id="jg15474"/>
    </source>
</evidence>
<dbReference type="InterPro" id="IPR032446">
    <property type="entry name" value="SCAPER_N"/>
</dbReference>
<dbReference type="Proteomes" id="UP000887574">
    <property type="component" value="Unplaced"/>
</dbReference>
<feature type="coiled-coil region" evidence="1">
    <location>
        <begin position="540"/>
        <end position="610"/>
    </location>
</feature>
<protein>
    <recommendedName>
        <fullName evidence="3">S phase cyclin A-associated protein in the endoplasmic reticulum N-terminal domain-containing protein</fullName>
    </recommendedName>
</protein>
<feature type="region of interest" description="Disordered" evidence="2">
    <location>
        <begin position="122"/>
        <end position="163"/>
    </location>
</feature>
<feature type="compositionally biased region" description="Low complexity" evidence="2">
    <location>
        <begin position="148"/>
        <end position="159"/>
    </location>
</feature>
<keyword evidence="1" id="KW-0175">Coiled coil</keyword>
<reference evidence="5" key="1">
    <citation type="submission" date="2022-11" db="UniProtKB">
        <authorList>
            <consortium name="WormBaseParasite"/>
        </authorList>
    </citation>
    <scope>IDENTIFICATION</scope>
</reference>